<dbReference type="Proteomes" id="UP001157186">
    <property type="component" value="Unassembled WGS sequence"/>
</dbReference>
<organism evidence="4 5">
    <name type="scientific">Thalassotalea insulae</name>
    <dbReference type="NCBI Taxonomy" id="2056778"/>
    <lineage>
        <taxon>Bacteria</taxon>
        <taxon>Pseudomonadati</taxon>
        <taxon>Pseudomonadota</taxon>
        <taxon>Gammaproteobacteria</taxon>
        <taxon>Alteromonadales</taxon>
        <taxon>Colwelliaceae</taxon>
        <taxon>Thalassotalea</taxon>
    </lineage>
</organism>
<dbReference type="PANTHER" id="PTHR43584">
    <property type="entry name" value="NUCLEOTIDYL TRANSFERASE"/>
    <property type="match status" value="1"/>
</dbReference>
<reference evidence="4 5" key="1">
    <citation type="submission" date="2023-03" db="EMBL/GenBank/DDBJ databases">
        <title>Draft genome sequence of Thalassotalea insulae KCTC 62186T.</title>
        <authorList>
            <person name="Sawabe T."/>
        </authorList>
    </citation>
    <scope>NUCLEOTIDE SEQUENCE [LARGE SCALE GENOMIC DNA]</scope>
    <source>
        <strain evidence="4 5">KCTC 62186</strain>
    </source>
</reference>
<dbReference type="EMBL" id="BSST01000001">
    <property type="protein sequence ID" value="GLX77825.1"/>
    <property type="molecule type" value="Genomic_DNA"/>
</dbReference>
<proteinExistence type="predicted"/>
<keyword evidence="1" id="KW-0808">Transferase</keyword>
<feature type="domain" description="Nucleotidyl transferase" evidence="3">
    <location>
        <begin position="12"/>
        <end position="155"/>
    </location>
</feature>
<evidence type="ECO:0000256" key="2">
    <source>
        <dbReference type="ARBA" id="ARBA00022695"/>
    </source>
</evidence>
<gene>
    <name evidence="4" type="ORF">tinsulaeT_11650</name>
</gene>
<evidence type="ECO:0000256" key="1">
    <source>
        <dbReference type="ARBA" id="ARBA00022679"/>
    </source>
</evidence>
<evidence type="ECO:0000313" key="4">
    <source>
        <dbReference type="EMBL" id="GLX77825.1"/>
    </source>
</evidence>
<dbReference type="PANTHER" id="PTHR43584:SF8">
    <property type="entry name" value="N-ACETYLMURAMATE ALPHA-1-PHOSPHATE URIDYLYLTRANSFERASE"/>
    <property type="match status" value="1"/>
</dbReference>
<keyword evidence="2" id="KW-0548">Nucleotidyltransferase</keyword>
<accession>A0ABQ6GT11</accession>
<dbReference type="RefSeq" id="WP_284243715.1">
    <property type="nucleotide sequence ID" value="NZ_BSST01000001.1"/>
</dbReference>
<dbReference type="InterPro" id="IPR050065">
    <property type="entry name" value="GlmU-like"/>
</dbReference>
<name>A0ABQ6GT11_9GAMM</name>
<protein>
    <recommendedName>
        <fullName evidence="3">Nucleotidyl transferase domain-containing protein</fullName>
    </recommendedName>
</protein>
<dbReference type="SUPFAM" id="SSF53448">
    <property type="entry name" value="Nucleotide-diphospho-sugar transferases"/>
    <property type="match status" value="1"/>
</dbReference>
<dbReference type="Pfam" id="PF00483">
    <property type="entry name" value="NTP_transferase"/>
    <property type="match status" value="1"/>
</dbReference>
<dbReference type="InterPro" id="IPR005835">
    <property type="entry name" value="NTP_transferase_dom"/>
</dbReference>
<dbReference type="Gene3D" id="3.90.550.10">
    <property type="entry name" value="Spore Coat Polysaccharide Biosynthesis Protein SpsA, Chain A"/>
    <property type="match status" value="1"/>
</dbReference>
<dbReference type="InterPro" id="IPR029044">
    <property type="entry name" value="Nucleotide-diphossugar_trans"/>
</dbReference>
<evidence type="ECO:0000313" key="5">
    <source>
        <dbReference type="Proteomes" id="UP001157186"/>
    </source>
</evidence>
<comment type="caution">
    <text evidence="4">The sequence shown here is derived from an EMBL/GenBank/DDBJ whole genome shotgun (WGS) entry which is preliminary data.</text>
</comment>
<keyword evidence="5" id="KW-1185">Reference proteome</keyword>
<sequence>MKTNQTSIKTLVILAAGQGSRFGGAKQFALFGRCEKTLMEYNICHAIDHGFTHLVFISQPKHNQILKQQVLSSLPHSVSYDIVYQDSHDLPTGCHLASTRTKPLGTAHALWCARKSIKGNFAVINADDYYGEQAFQLVQQHGLPNNASLVAYLLKQTLSKHGGVNRGLCQLSAEHKLIAISEIENIHYQAERKLIGTNAKQQTLSLNENALISMNFWCFNLQIFPVLAKLLAETFSAPSTDTTECYLPDAVMKLIEQSAEVDVLTSHDQWFGVTYAADSLSVNQALTALIDKGRFPSLSK</sequence>
<evidence type="ECO:0000259" key="3">
    <source>
        <dbReference type="Pfam" id="PF00483"/>
    </source>
</evidence>